<evidence type="ECO:0000313" key="4">
    <source>
        <dbReference type="EMBL" id="KAA1170981.1"/>
    </source>
</evidence>
<gene>
    <name evidence="4" type="ORF">FWJ25_17505</name>
</gene>
<evidence type="ECO:0000313" key="5">
    <source>
        <dbReference type="Proteomes" id="UP000323161"/>
    </source>
</evidence>
<dbReference type="SUPFAM" id="SSF54506">
    <property type="entry name" value="Diaminopimelate epimerase-like"/>
    <property type="match status" value="1"/>
</dbReference>
<dbReference type="RefSeq" id="WP_149601559.1">
    <property type="nucleotide sequence ID" value="NZ_VTUU01000013.1"/>
</dbReference>
<dbReference type="PANTHER" id="PTHR13774:SF39">
    <property type="entry name" value="BIOSYNTHESIS PROTEIN, PUTATIVE-RELATED"/>
    <property type="match status" value="1"/>
</dbReference>
<protein>
    <submittedName>
        <fullName evidence="4">PhzF family phenazine biosynthesis protein</fullName>
    </submittedName>
</protein>
<dbReference type="InterPro" id="IPR003719">
    <property type="entry name" value="Phenazine_PhzF-like"/>
</dbReference>
<comment type="caution">
    <text evidence="4">The sequence shown here is derived from an EMBL/GenBank/DDBJ whole genome shotgun (WGS) entry which is preliminary data.</text>
</comment>
<dbReference type="Proteomes" id="UP000323161">
    <property type="component" value="Unassembled WGS sequence"/>
</dbReference>
<name>A0A5B0VAA4_9GAMM</name>
<keyword evidence="5" id="KW-1185">Reference proteome</keyword>
<proteinExistence type="inferred from homology"/>
<dbReference type="Pfam" id="PF02567">
    <property type="entry name" value="PhzC-PhzF"/>
    <property type="match status" value="1"/>
</dbReference>
<dbReference type="NCBIfam" id="TIGR00654">
    <property type="entry name" value="PhzF_family"/>
    <property type="match status" value="1"/>
</dbReference>
<comment type="similarity">
    <text evidence="1">Belongs to the PhzF family.</text>
</comment>
<organism evidence="4 5">
    <name type="scientific">Marinobacter salinexigens</name>
    <dbReference type="NCBI Taxonomy" id="2919747"/>
    <lineage>
        <taxon>Bacteria</taxon>
        <taxon>Pseudomonadati</taxon>
        <taxon>Pseudomonadota</taxon>
        <taxon>Gammaproteobacteria</taxon>
        <taxon>Pseudomonadales</taxon>
        <taxon>Marinobacteraceae</taxon>
        <taxon>Marinobacter</taxon>
    </lineage>
</organism>
<dbReference type="AlphaFoldDB" id="A0A5B0VAA4"/>
<sequence length="291" mass="31285">MKIQVPIISAFVDGDSGGNPAGVVLHAERFSATEKQQIATAVGLSETAFVSPSDSADIKLEFFTPTQQIAHCGHATIATFSFLRKKGLLANDRSSKETIDGLRTVNMEGEAAYMEQKGPRFESLDEKDFQTALLSLGITAGDLIKGAEPMLVNTGNSFVVLGIRDSETLKDLEPDFSLIEKLSEALDLIGFYVFSLDGVGAGRDAGARMFAPRYGILEESATGMAAGPLACYLREQLGMQQQEFNIEQGSWMAAPSPSVINVRLTIGTDNRIENLFAGGRGTIRDIVEVVL</sequence>
<reference evidence="4 5" key="1">
    <citation type="submission" date="2019-08" db="EMBL/GenBank/DDBJ databases">
        <title>Marinobacter ZYF650 sp. nov., a marine bacterium isolated from seawater of the Mariana trench.</title>
        <authorList>
            <person name="Ahmad W."/>
        </authorList>
    </citation>
    <scope>NUCLEOTIDE SEQUENCE [LARGE SCALE GENOMIC DNA]</scope>
    <source>
        <strain evidence="4 5">ZYF650</strain>
    </source>
</reference>
<dbReference type="GO" id="GO:0005737">
    <property type="term" value="C:cytoplasm"/>
    <property type="evidence" value="ECO:0007669"/>
    <property type="project" value="TreeGrafter"/>
</dbReference>
<dbReference type="PANTHER" id="PTHR13774">
    <property type="entry name" value="PHENAZINE BIOSYNTHESIS PROTEIN"/>
    <property type="match status" value="1"/>
</dbReference>
<dbReference type="GO" id="GO:0016853">
    <property type="term" value="F:isomerase activity"/>
    <property type="evidence" value="ECO:0007669"/>
    <property type="project" value="UniProtKB-KW"/>
</dbReference>
<dbReference type="PIRSF" id="PIRSF016184">
    <property type="entry name" value="PhzC_PhzF"/>
    <property type="match status" value="1"/>
</dbReference>
<evidence type="ECO:0000256" key="1">
    <source>
        <dbReference type="ARBA" id="ARBA00008270"/>
    </source>
</evidence>
<feature type="active site" evidence="3">
    <location>
        <position position="46"/>
    </location>
</feature>
<evidence type="ECO:0000256" key="2">
    <source>
        <dbReference type="ARBA" id="ARBA00023235"/>
    </source>
</evidence>
<accession>A0A5B0VAA4</accession>
<dbReference type="Gene3D" id="3.10.310.10">
    <property type="entry name" value="Diaminopimelate Epimerase, Chain A, domain 1"/>
    <property type="match status" value="2"/>
</dbReference>
<dbReference type="EMBL" id="VTUU01000013">
    <property type="protein sequence ID" value="KAA1170981.1"/>
    <property type="molecule type" value="Genomic_DNA"/>
</dbReference>
<keyword evidence="2" id="KW-0413">Isomerase</keyword>
<evidence type="ECO:0000256" key="3">
    <source>
        <dbReference type="PIRSR" id="PIRSR016184-1"/>
    </source>
</evidence>